<name>A0A8S1V931_9CILI</name>
<comment type="caution">
    <text evidence="1">The sequence shown here is derived from an EMBL/GenBank/DDBJ whole genome shotgun (WGS) entry which is preliminary data.</text>
</comment>
<protein>
    <submittedName>
        <fullName evidence="1">Uncharacterized protein</fullName>
    </submittedName>
</protein>
<organism evidence="1 2">
    <name type="scientific">Paramecium pentaurelia</name>
    <dbReference type="NCBI Taxonomy" id="43138"/>
    <lineage>
        <taxon>Eukaryota</taxon>
        <taxon>Sar</taxon>
        <taxon>Alveolata</taxon>
        <taxon>Ciliophora</taxon>
        <taxon>Intramacronucleata</taxon>
        <taxon>Oligohymenophorea</taxon>
        <taxon>Peniculida</taxon>
        <taxon>Parameciidae</taxon>
        <taxon>Paramecium</taxon>
    </lineage>
</organism>
<dbReference type="EMBL" id="CAJJDO010000057">
    <property type="protein sequence ID" value="CAD8172302.1"/>
    <property type="molecule type" value="Genomic_DNA"/>
</dbReference>
<reference evidence="1" key="1">
    <citation type="submission" date="2021-01" db="EMBL/GenBank/DDBJ databases">
        <authorList>
            <consortium name="Genoscope - CEA"/>
            <person name="William W."/>
        </authorList>
    </citation>
    <scope>NUCLEOTIDE SEQUENCE</scope>
</reference>
<sequence>MQNLQQIINDSKVIYSKQQILDYVKEHQIYFPTNLESKLLKWNSKPLIKYESDQLEVSLGVFFCQVIKLSQQQSVSQDYSYFQNKNQQLNDINQNQYIKLCHHFFPNTLQGFPQNINNSKIFDQQLFQCFALEKHLIGEHPQQFQNRQYISLKNQSEEKLNYKILVYQSPHQYGSQVHIIFSTNNDIDILTNKIFSNIPPLTQNQGKPYSTIQPYVNKSNSNTQYKDSECQKYTIRAGNGSQTLLGLGIPSNPINQIQKNHQINRNFSSINLAQKQQLKKQEQEQFQINMKSQPIKGNITSTNNFSDNYNNCLETPKIMDTEIEKQENQQINKKLFSSTIQPRKNEPKKKCDKCQIEFVLNFDQSIQTPCCNEKVHSQCLQTYLDEKAKENMNFENLPCFACEKQLKDYEDFLKHNISKELYDSIIKRRFFSNVSLGHSLRESCPDYQQLKQFQQDKSII</sequence>
<dbReference type="AlphaFoldDB" id="A0A8S1V931"/>
<evidence type="ECO:0000313" key="2">
    <source>
        <dbReference type="Proteomes" id="UP000689195"/>
    </source>
</evidence>
<evidence type="ECO:0000313" key="1">
    <source>
        <dbReference type="EMBL" id="CAD8172302.1"/>
    </source>
</evidence>
<gene>
    <name evidence="1" type="ORF">PPENT_87.1.T0570024</name>
</gene>
<accession>A0A8S1V931</accession>
<keyword evidence="2" id="KW-1185">Reference proteome</keyword>
<dbReference type="Proteomes" id="UP000689195">
    <property type="component" value="Unassembled WGS sequence"/>
</dbReference>
<proteinExistence type="predicted"/>